<protein>
    <submittedName>
        <fullName evidence="1">Uncharacterized protein</fullName>
    </submittedName>
</protein>
<dbReference type="RefSeq" id="WP_115951813.1">
    <property type="nucleotide sequence ID" value="NZ_QNVS01000114.1"/>
</dbReference>
<accession>A0A3D9B519</accession>
<evidence type="ECO:0000313" key="1">
    <source>
        <dbReference type="EMBL" id="REC48734.1"/>
    </source>
</evidence>
<proteinExistence type="predicted"/>
<comment type="caution">
    <text evidence="1">The sequence shown here is derived from an EMBL/GenBank/DDBJ whole genome shotgun (WGS) entry which is preliminary data.</text>
</comment>
<dbReference type="EMBL" id="QNVS01000114">
    <property type="protein sequence ID" value="REC48734.1"/>
    <property type="molecule type" value="Genomic_DNA"/>
</dbReference>
<evidence type="ECO:0000313" key="2">
    <source>
        <dbReference type="Proteomes" id="UP000256512"/>
    </source>
</evidence>
<organism evidence="1 2">
    <name type="scientific">Chryseobacterium piscium</name>
    <dbReference type="NCBI Taxonomy" id="333702"/>
    <lineage>
        <taxon>Bacteria</taxon>
        <taxon>Pseudomonadati</taxon>
        <taxon>Bacteroidota</taxon>
        <taxon>Flavobacteriia</taxon>
        <taxon>Flavobacteriales</taxon>
        <taxon>Weeksellaceae</taxon>
        <taxon>Chryseobacterium group</taxon>
        <taxon>Chryseobacterium</taxon>
    </lineage>
</organism>
<gene>
    <name evidence="1" type="ORF">DRF62_19705</name>
</gene>
<reference evidence="1 2" key="1">
    <citation type="journal article" date="2006" name="Int. J. Syst. Evol. Microbiol.">
        <title>Chryseobacterium piscium sp. nov., isolated from fish of the South Atlantic Ocean off South Africa.</title>
        <authorList>
            <person name="de Beer H."/>
            <person name="Hugo C.J."/>
            <person name="Jooste P.J."/>
            <person name="Vancanneyt M."/>
            <person name="Coenye T."/>
            <person name="Vandamme P."/>
        </authorList>
    </citation>
    <scope>NUCLEOTIDE SEQUENCE [LARGE SCALE GENOMIC DNA]</scope>
    <source>
        <strain evidence="1 2">CCUG 51923</strain>
    </source>
</reference>
<dbReference type="Proteomes" id="UP000256512">
    <property type="component" value="Unassembled WGS sequence"/>
</dbReference>
<dbReference type="AlphaFoldDB" id="A0A3D9B519"/>
<keyword evidence="2" id="KW-1185">Reference proteome</keyword>
<sequence>MEGKNKLTRREELKTYFETGKYPTQIQFGEFIDNYVHLNEFNFGLDVKPSGDYKKKFYHFYIAEDIEKSGRGHINIEDIEENEPKQIDKYVHILSRNVAYKCLNVKLLTQLDIDKYQPKIIIKRYKQQKTLKSGYVKNAGYYHELPLDAKSWGRQSEYAVMSNEMVIDLNPINYFKPNVDYKEFSPSGTFTRLGSFKYTTHHRKPFSLIQMLLEIDVNGTKFKSQPVTIKIILGRDENDLINYIIN</sequence>
<name>A0A3D9B519_9FLAO</name>